<dbReference type="AlphaFoldDB" id="A0A554LJR1"/>
<sequence>MKVEEIFPEIQALWENGADIEDIFQATYDKCGIKRSGLESMLLFGRIWKNGEKIREILIGELVAVTEGIVFFRSFSLVEMRMRRERSGFLERDKTGKFLFGLRPFCFWEHLYFKAIEPDSQRQKLFPCCSVEVSENYGAGQAESYIYLGIDEGRWQVMKIWLDRWLPEETES</sequence>
<evidence type="ECO:0000313" key="2">
    <source>
        <dbReference type="Proteomes" id="UP000316495"/>
    </source>
</evidence>
<gene>
    <name evidence="1" type="ORF">Athens101428_745</name>
</gene>
<reference evidence="1 2" key="1">
    <citation type="submission" date="2017-07" db="EMBL/GenBank/DDBJ databases">
        <title>Mechanisms for carbon and nitrogen cycling indicate functional differentiation within the Candidate Phyla Radiation.</title>
        <authorList>
            <person name="Danczak R.E."/>
            <person name="Johnston M.D."/>
            <person name="Kenah C."/>
            <person name="Slattery M."/>
            <person name="Wrighton K.C."/>
            <person name="Wilkins M.J."/>
        </authorList>
    </citation>
    <scope>NUCLEOTIDE SEQUENCE [LARGE SCALE GENOMIC DNA]</scope>
    <source>
        <strain evidence="1">Athens1014_28</strain>
    </source>
</reference>
<evidence type="ECO:0000313" key="1">
    <source>
        <dbReference type="EMBL" id="TSC93084.1"/>
    </source>
</evidence>
<dbReference type="Proteomes" id="UP000316495">
    <property type="component" value="Unassembled WGS sequence"/>
</dbReference>
<proteinExistence type="predicted"/>
<protein>
    <submittedName>
        <fullName evidence="1">Uncharacterized protein</fullName>
    </submittedName>
</protein>
<dbReference type="EMBL" id="VMGN01000054">
    <property type="protein sequence ID" value="TSC93084.1"/>
    <property type="molecule type" value="Genomic_DNA"/>
</dbReference>
<organism evidence="1 2">
    <name type="scientific">Candidatus Berkelbacteria bacterium Athens1014_28</name>
    <dbReference type="NCBI Taxonomy" id="2017145"/>
    <lineage>
        <taxon>Bacteria</taxon>
        <taxon>Candidatus Berkelbacteria</taxon>
    </lineage>
</organism>
<name>A0A554LJR1_9BACT</name>
<accession>A0A554LJR1</accession>
<comment type="caution">
    <text evidence="1">The sequence shown here is derived from an EMBL/GenBank/DDBJ whole genome shotgun (WGS) entry which is preliminary data.</text>
</comment>